<feature type="domain" description="Ice-binding protein C-terminal" evidence="3">
    <location>
        <begin position="240"/>
        <end position="263"/>
    </location>
</feature>
<evidence type="ECO:0000256" key="2">
    <source>
        <dbReference type="SAM" id="SignalP"/>
    </source>
</evidence>
<evidence type="ECO:0000256" key="1">
    <source>
        <dbReference type="SAM" id="Phobius"/>
    </source>
</evidence>
<dbReference type="InterPro" id="IPR013424">
    <property type="entry name" value="Ice-binding_C"/>
</dbReference>
<reference evidence="4" key="1">
    <citation type="journal article" date="2020" name="mSystems">
        <title>Genome- and Community-Level Interaction Insights into Carbon Utilization and Element Cycling Functions of Hydrothermarchaeota in Hydrothermal Sediment.</title>
        <authorList>
            <person name="Zhou Z."/>
            <person name="Liu Y."/>
            <person name="Xu W."/>
            <person name="Pan J."/>
            <person name="Luo Z.H."/>
            <person name="Li M."/>
        </authorList>
    </citation>
    <scope>NUCLEOTIDE SEQUENCE [LARGE SCALE GENOMIC DNA]</scope>
    <source>
        <strain evidence="4">HyVt-443</strain>
    </source>
</reference>
<evidence type="ECO:0000313" key="4">
    <source>
        <dbReference type="EMBL" id="HEB97044.1"/>
    </source>
</evidence>
<dbReference type="Proteomes" id="UP000886251">
    <property type="component" value="Unassembled WGS sequence"/>
</dbReference>
<proteinExistence type="predicted"/>
<feature type="chain" id="PRO_5032945584" evidence="2">
    <location>
        <begin position="24"/>
        <end position="267"/>
    </location>
</feature>
<gene>
    <name evidence="4" type="ORF">ENI96_11515</name>
</gene>
<keyword evidence="1" id="KW-0472">Membrane</keyword>
<accession>A0A831RQU5</accession>
<sequence>MKLKMIPAAVAFGCAMVAGSASAIVVGGVDFGALGLTNHIETTTLAETYIDDNGQTLQGYGVINTVNGDSTYSTTPGQKLYFVFNNYTSQNFSATDVEFKGGIVDVYIGAEFNLLNQSSATNLTLITGLTPWARFTGHGNLGGGAAADSTLKAHGTLTGSGLDFTGAGLLDVDTSGAFGLADVAAYLDADGEPDDAGGFADITLTTSGSDSVLNPFDTCNYNPGDWCIAGSADMRGKTVIPEPSAIALFGIGLIGAGFIGRRKAKKG</sequence>
<dbReference type="AlphaFoldDB" id="A0A831RQU5"/>
<dbReference type="EMBL" id="DRKP01000137">
    <property type="protein sequence ID" value="HEB97044.1"/>
    <property type="molecule type" value="Genomic_DNA"/>
</dbReference>
<feature type="signal peptide" evidence="2">
    <location>
        <begin position="1"/>
        <end position="23"/>
    </location>
</feature>
<protein>
    <submittedName>
        <fullName evidence="4">PEP-CTERM sorting domain-containing protein</fullName>
    </submittedName>
</protein>
<name>A0A831RQU5_9GAMM</name>
<evidence type="ECO:0000259" key="3">
    <source>
        <dbReference type="Pfam" id="PF07589"/>
    </source>
</evidence>
<dbReference type="NCBIfam" id="TIGR02595">
    <property type="entry name" value="PEP_CTERM"/>
    <property type="match status" value="1"/>
</dbReference>
<organism evidence="4">
    <name type="scientific">Sedimenticola thiotaurini</name>
    <dbReference type="NCBI Taxonomy" id="1543721"/>
    <lineage>
        <taxon>Bacteria</taxon>
        <taxon>Pseudomonadati</taxon>
        <taxon>Pseudomonadota</taxon>
        <taxon>Gammaproteobacteria</taxon>
        <taxon>Chromatiales</taxon>
        <taxon>Sedimenticolaceae</taxon>
        <taxon>Sedimenticola</taxon>
    </lineage>
</organism>
<comment type="caution">
    <text evidence="4">The sequence shown here is derived from an EMBL/GenBank/DDBJ whole genome shotgun (WGS) entry which is preliminary data.</text>
</comment>
<keyword evidence="2" id="KW-0732">Signal</keyword>
<dbReference type="Pfam" id="PF07589">
    <property type="entry name" value="PEP-CTERM"/>
    <property type="match status" value="1"/>
</dbReference>
<keyword evidence="1" id="KW-1133">Transmembrane helix</keyword>
<keyword evidence="1" id="KW-0812">Transmembrane</keyword>
<feature type="transmembrane region" description="Helical" evidence="1">
    <location>
        <begin position="243"/>
        <end position="260"/>
    </location>
</feature>